<name>A0A388JLH2_CHABU</name>
<evidence type="ECO:0000313" key="1">
    <source>
        <dbReference type="EMBL" id="GBG49249.1"/>
    </source>
</evidence>
<dbReference type="EMBL" id="BFEA01005330">
    <property type="protein sequence ID" value="GBG49249.1"/>
    <property type="molecule type" value="Genomic_DNA"/>
</dbReference>
<dbReference type="Proteomes" id="UP000265515">
    <property type="component" value="Unassembled WGS sequence"/>
</dbReference>
<dbReference type="AlphaFoldDB" id="A0A388JLH2"/>
<proteinExistence type="predicted"/>
<organism evidence="1 2">
    <name type="scientific">Chara braunii</name>
    <name type="common">Braun's stonewort</name>
    <dbReference type="NCBI Taxonomy" id="69332"/>
    <lineage>
        <taxon>Eukaryota</taxon>
        <taxon>Viridiplantae</taxon>
        <taxon>Streptophyta</taxon>
        <taxon>Charophyceae</taxon>
        <taxon>Charales</taxon>
        <taxon>Characeae</taxon>
        <taxon>Chara</taxon>
    </lineage>
</organism>
<reference evidence="1 2" key="1">
    <citation type="journal article" date="2018" name="Cell">
        <title>The Chara Genome: Secondary Complexity and Implications for Plant Terrestrialization.</title>
        <authorList>
            <person name="Nishiyama T."/>
            <person name="Sakayama H."/>
            <person name="Vries J.D."/>
            <person name="Buschmann H."/>
            <person name="Saint-Marcoux D."/>
            <person name="Ullrich K.K."/>
            <person name="Haas F.B."/>
            <person name="Vanderstraeten L."/>
            <person name="Becker D."/>
            <person name="Lang D."/>
            <person name="Vosolsobe S."/>
            <person name="Rombauts S."/>
            <person name="Wilhelmsson P.K.I."/>
            <person name="Janitza P."/>
            <person name="Kern R."/>
            <person name="Heyl A."/>
            <person name="Rumpler F."/>
            <person name="Villalobos L.I.A.C."/>
            <person name="Clay J.M."/>
            <person name="Skokan R."/>
            <person name="Toyoda A."/>
            <person name="Suzuki Y."/>
            <person name="Kagoshima H."/>
            <person name="Schijlen E."/>
            <person name="Tajeshwar N."/>
            <person name="Catarino B."/>
            <person name="Hetherington A.J."/>
            <person name="Saltykova A."/>
            <person name="Bonnot C."/>
            <person name="Breuninger H."/>
            <person name="Symeonidi A."/>
            <person name="Radhakrishnan G.V."/>
            <person name="Van Nieuwerburgh F."/>
            <person name="Deforce D."/>
            <person name="Chang C."/>
            <person name="Karol K.G."/>
            <person name="Hedrich R."/>
            <person name="Ulvskov P."/>
            <person name="Glockner G."/>
            <person name="Delwiche C.F."/>
            <person name="Petrasek J."/>
            <person name="Van de Peer Y."/>
            <person name="Friml J."/>
            <person name="Beilby M."/>
            <person name="Dolan L."/>
            <person name="Kohara Y."/>
            <person name="Sugano S."/>
            <person name="Fujiyama A."/>
            <person name="Delaux P.-M."/>
            <person name="Quint M."/>
            <person name="TheiBen G."/>
            <person name="Hagemann M."/>
            <person name="Harholt J."/>
            <person name="Dunand C."/>
            <person name="Zachgo S."/>
            <person name="Langdale J."/>
            <person name="Maumus F."/>
            <person name="Straeten D.V.D."/>
            <person name="Gould S.B."/>
            <person name="Rensing S.A."/>
        </authorList>
    </citation>
    <scope>NUCLEOTIDE SEQUENCE [LARGE SCALE GENOMIC DNA]</scope>
    <source>
        <strain evidence="1 2">S276</strain>
    </source>
</reference>
<keyword evidence="2" id="KW-1185">Reference proteome</keyword>
<accession>A0A388JLH2</accession>
<feature type="non-terminal residue" evidence="1">
    <location>
        <position position="38"/>
    </location>
</feature>
<gene>
    <name evidence="1" type="ORF">CBR_g82897</name>
</gene>
<sequence length="38" mass="3991">MASSPSRSCLPILCVLLVVLPVAIGFYLPGVAPKDYAE</sequence>
<evidence type="ECO:0000313" key="2">
    <source>
        <dbReference type="Proteomes" id="UP000265515"/>
    </source>
</evidence>
<dbReference type="Gramene" id="GBG49249">
    <property type="protein sequence ID" value="GBG49249"/>
    <property type="gene ID" value="CBR_g82897"/>
</dbReference>
<protein>
    <submittedName>
        <fullName evidence="1">Uncharacterized protein</fullName>
    </submittedName>
</protein>
<comment type="caution">
    <text evidence="1">The sequence shown here is derived from an EMBL/GenBank/DDBJ whole genome shotgun (WGS) entry which is preliminary data.</text>
</comment>